<evidence type="ECO:0000313" key="8">
    <source>
        <dbReference type="Proteomes" id="UP000006701"/>
    </source>
</evidence>
<dbReference type="KEGG" id="act:ACLA_014120"/>
<accession>A1CB57</accession>
<feature type="compositionally biased region" description="Polar residues" evidence="5">
    <location>
        <begin position="64"/>
        <end position="77"/>
    </location>
</feature>
<dbReference type="SMART" id="SM00066">
    <property type="entry name" value="GAL4"/>
    <property type="match status" value="1"/>
</dbReference>
<keyword evidence="2" id="KW-0238">DNA-binding</keyword>
<dbReference type="VEuPathDB" id="FungiDB:ACLA_014120"/>
<reference evidence="7 8" key="1">
    <citation type="journal article" date="2008" name="PLoS Genet.">
        <title>Genomic islands in the pathogenic filamentous fungus Aspergillus fumigatus.</title>
        <authorList>
            <person name="Fedorova N.D."/>
            <person name="Khaldi N."/>
            <person name="Joardar V.S."/>
            <person name="Maiti R."/>
            <person name="Amedeo P."/>
            <person name="Anderson M.J."/>
            <person name="Crabtree J."/>
            <person name="Silva J.C."/>
            <person name="Badger J.H."/>
            <person name="Albarraq A."/>
            <person name="Angiuoli S."/>
            <person name="Bussey H."/>
            <person name="Bowyer P."/>
            <person name="Cotty P.J."/>
            <person name="Dyer P.S."/>
            <person name="Egan A."/>
            <person name="Galens K."/>
            <person name="Fraser-Liggett C.M."/>
            <person name="Haas B.J."/>
            <person name="Inman J.M."/>
            <person name="Kent R."/>
            <person name="Lemieux S."/>
            <person name="Malavazi I."/>
            <person name="Orvis J."/>
            <person name="Roemer T."/>
            <person name="Ronning C.M."/>
            <person name="Sundaram J.P."/>
            <person name="Sutton G."/>
            <person name="Turner G."/>
            <person name="Venter J.C."/>
            <person name="White O.R."/>
            <person name="Whitty B.R."/>
            <person name="Youngman P."/>
            <person name="Wolfe K.H."/>
            <person name="Goldman G.H."/>
            <person name="Wortman J.R."/>
            <person name="Jiang B."/>
            <person name="Denning D.W."/>
            <person name="Nierman W.C."/>
        </authorList>
    </citation>
    <scope>NUCLEOTIDE SEQUENCE [LARGE SCALE GENOMIC DNA]</scope>
    <source>
        <strain evidence="8">ATCC 1007 / CBS 513.65 / DSM 816 / NCTC 3887 / NRRL 1</strain>
    </source>
</reference>
<dbReference type="PROSITE" id="PS50048">
    <property type="entry name" value="ZN2_CY6_FUNGAL_2"/>
    <property type="match status" value="1"/>
</dbReference>
<dbReference type="OMA" id="KECRWNA"/>
<evidence type="ECO:0000256" key="1">
    <source>
        <dbReference type="ARBA" id="ARBA00023015"/>
    </source>
</evidence>
<evidence type="ECO:0000256" key="3">
    <source>
        <dbReference type="ARBA" id="ARBA00023163"/>
    </source>
</evidence>
<dbReference type="GO" id="GO:0000976">
    <property type="term" value="F:transcription cis-regulatory region binding"/>
    <property type="evidence" value="ECO:0007669"/>
    <property type="project" value="TreeGrafter"/>
</dbReference>
<dbReference type="GO" id="GO:0045944">
    <property type="term" value="P:positive regulation of transcription by RNA polymerase II"/>
    <property type="evidence" value="ECO:0007669"/>
    <property type="project" value="TreeGrafter"/>
</dbReference>
<name>A1CB57_ASPCL</name>
<dbReference type="PANTHER" id="PTHR37534:SF40">
    <property type="entry name" value="ZN(2)-C6 FUNGAL-TYPE DOMAIN-CONTAINING PROTEIN"/>
    <property type="match status" value="1"/>
</dbReference>
<dbReference type="CDD" id="cd00067">
    <property type="entry name" value="GAL4"/>
    <property type="match status" value="1"/>
</dbReference>
<dbReference type="STRING" id="344612.A1CB57"/>
<dbReference type="GO" id="GO:0005634">
    <property type="term" value="C:nucleus"/>
    <property type="evidence" value="ECO:0007669"/>
    <property type="project" value="UniProtKB-SubCell"/>
</dbReference>
<evidence type="ECO:0000256" key="2">
    <source>
        <dbReference type="ARBA" id="ARBA00023125"/>
    </source>
</evidence>
<feature type="region of interest" description="Disordered" evidence="5">
    <location>
        <begin position="1"/>
        <end position="24"/>
    </location>
</feature>
<protein>
    <recommendedName>
        <fullName evidence="6">Zn(2)-C6 fungal-type domain-containing protein</fullName>
    </recommendedName>
</protein>
<dbReference type="GO" id="GO:0008270">
    <property type="term" value="F:zinc ion binding"/>
    <property type="evidence" value="ECO:0007669"/>
    <property type="project" value="InterPro"/>
</dbReference>
<dbReference type="InterPro" id="IPR036864">
    <property type="entry name" value="Zn2-C6_fun-type_DNA-bd_sf"/>
</dbReference>
<dbReference type="Gene3D" id="4.10.240.10">
    <property type="entry name" value="Zn(2)-C6 fungal-type DNA-binding domain"/>
    <property type="match status" value="1"/>
</dbReference>
<feature type="region of interest" description="Disordered" evidence="5">
    <location>
        <begin position="197"/>
        <end position="229"/>
    </location>
</feature>
<evidence type="ECO:0000256" key="5">
    <source>
        <dbReference type="SAM" id="MobiDB-lite"/>
    </source>
</evidence>
<dbReference type="HOGENOM" id="CLU_008719_3_1_1"/>
<evidence type="ECO:0000256" key="4">
    <source>
        <dbReference type="ARBA" id="ARBA00023242"/>
    </source>
</evidence>
<feature type="region of interest" description="Disordered" evidence="5">
    <location>
        <begin position="53"/>
        <end position="90"/>
    </location>
</feature>
<dbReference type="Pfam" id="PF00172">
    <property type="entry name" value="Zn_clus"/>
    <property type="match status" value="1"/>
</dbReference>
<dbReference type="GO" id="GO:0000981">
    <property type="term" value="F:DNA-binding transcription factor activity, RNA polymerase II-specific"/>
    <property type="evidence" value="ECO:0007669"/>
    <property type="project" value="InterPro"/>
</dbReference>
<feature type="compositionally biased region" description="Polar residues" evidence="5">
    <location>
        <begin position="197"/>
        <end position="207"/>
    </location>
</feature>
<feature type="compositionally biased region" description="Basic residues" evidence="5">
    <location>
        <begin position="78"/>
        <end position="90"/>
    </location>
</feature>
<feature type="domain" description="Zn(2)-C6 fungal-type" evidence="6">
    <location>
        <begin position="96"/>
        <end position="126"/>
    </location>
</feature>
<keyword evidence="4" id="KW-0539">Nucleus</keyword>
<dbReference type="SUPFAM" id="SSF57701">
    <property type="entry name" value="Zn2/Cys6 DNA-binding domain"/>
    <property type="match status" value="1"/>
</dbReference>
<dbReference type="InterPro" id="IPR001138">
    <property type="entry name" value="Zn2Cys6_DnaBD"/>
</dbReference>
<dbReference type="AlphaFoldDB" id="A1CB57"/>
<dbReference type="PROSITE" id="PS00463">
    <property type="entry name" value="ZN2_CY6_FUNGAL_1"/>
    <property type="match status" value="1"/>
</dbReference>
<sequence>MASADNYALPLSDPDTPVSLPPQGSNALFNNILSSSQSPALPANHLIQEDAPEASASLCEESEVPTSTNSPASTPRVTSKRRKRIAGTKPKRVRTGCLTCRERHLKCDEASHRCQNCRKSGRLCRRGVRLNFIDTQTVAPPHYIPRPPGIPVTFRDDSRTIASEYVGGEERYPPLGMEPSLDIAFPPEGSLISPSIPLNSMGQSGSPSHGIPPAVPPDQGASYSPFKSVKDRGNNVNNRVYLNNPQDILLLQVFVEQVGQWMDSMDTIKHFTQILPFHALEQPMLLKAFMACGARHLYLVNSAYGEEKASYFHDMASQDLLGSLRDPDRDSALCATTAVVLNVYELMSSRSIHDMNHIAGARALIKECHWDAKSPGLGGACFWLNVSMELLICMRFNWSLAWEPDTWGLDMNMDAAEPRVAGDEEMWTHRIVYICAKVADFRSLVSQTRGLNSRRSDQQHREWNTYSDWCDQWAKAAPRSMMPLGYLHPWETSSKSHFPEIWLIKRSAIVARLFYHATRLMLARSHPSELEFSPEMQQVQQIHAHDICGIVAHVKDRGVASFSIQFLVVAAECLVMREAQEEVIQILDKIVKETGCPAEHIKQDLQQTWGWPATHQEEVLAPSTGTVPLVDNHGHLHTAELADSREPHGAINPIMAYADFSMEIHPYQEYYVAPHHTLHEFTYETF</sequence>
<gene>
    <name evidence="7" type="ORF">ACLA_014120</name>
</gene>
<dbReference type="EMBL" id="DS027049">
    <property type="protein sequence ID" value="EAW12975.1"/>
    <property type="molecule type" value="Genomic_DNA"/>
</dbReference>
<dbReference type="Proteomes" id="UP000006701">
    <property type="component" value="Unassembled WGS sequence"/>
</dbReference>
<keyword evidence="8" id="KW-1185">Reference proteome</keyword>
<dbReference type="OrthoDB" id="4078573at2759"/>
<organism evidence="7 8">
    <name type="scientific">Aspergillus clavatus (strain ATCC 1007 / CBS 513.65 / DSM 816 / NCTC 3887 / NRRL 1 / QM 1276 / 107)</name>
    <dbReference type="NCBI Taxonomy" id="344612"/>
    <lineage>
        <taxon>Eukaryota</taxon>
        <taxon>Fungi</taxon>
        <taxon>Dikarya</taxon>
        <taxon>Ascomycota</taxon>
        <taxon>Pezizomycotina</taxon>
        <taxon>Eurotiomycetes</taxon>
        <taxon>Eurotiomycetidae</taxon>
        <taxon>Eurotiales</taxon>
        <taxon>Aspergillaceae</taxon>
        <taxon>Aspergillus</taxon>
        <taxon>Aspergillus subgen. Fumigati</taxon>
    </lineage>
</organism>
<keyword evidence="1" id="KW-0805">Transcription regulation</keyword>
<keyword evidence="3" id="KW-0804">Transcription</keyword>
<proteinExistence type="predicted"/>
<dbReference type="PANTHER" id="PTHR37534">
    <property type="entry name" value="TRANSCRIPTIONAL ACTIVATOR PROTEIN UGA3"/>
    <property type="match status" value="1"/>
</dbReference>
<dbReference type="RefSeq" id="XP_001274401.1">
    <property type="nucleotide sequence ID" value="XM_001274400.1"/>
</dbReference>
<evidence type="ECO:0000259" key="6">
    <source>
        <dbReference type="PROSITE" id="PS50048"/>
    </source>
</evidence>
<evidence type="ECO:0000313" key="7">
    <source>
        <dbReference type="EMBL" id="EAW12975.1"/>
    </source>
</evidence>
<dbReference type="eggNOG" id="ENOG502QT0Z">
    <property type="taxonomic scope" value="Eukaryota"/>
</dbReference>
<dbReference type="GeneID" id="4706153"/>